<protein>
    <submittedName>
        <fullName evidence="2">Uncharacterized protein</fullName>
    </submittedName>
</protein>
<evidence type="ECO:0000313" key="2">
    <source>
        <dbReference type="EMBL" id="THH08902.1"/>
    </source>
</evidence>
<accession>A0A4S4LB20</accession>
<dbReference type="OrthoDB" id="412109at2759"/>
<gene>
    <name evidence="2" type="ORF">EW146_g8847</name>
</gene>
<feature type="region of interest" description="Disordered" evidence="1">
    <location>
        <begin position="1"/>
        <end position="34"/>
    </location>
</feature>
<dbReference type="Proteomes" id="UP000310158">
    <property type="component" value="Unassembled WGS sequence"/>
</dbReference>
<evidence type="ECO:0000256" key="1">
    <source>
        <dbReference type="SAM" id="MobiDB-lite"/>
    </source>
</evidence>
<keyword evidence="3" id="KW-1185">Reference proteome</keyword>
<dbReference type="EMBL" id="SGPL01000667">
    <property type="protein sequence ID" value="THH08902.1"/>
    <property type="molecule type" value="Genomic_DNA"/>
</dbReference>
<evidence type="ECO:0000313" key="3">
    <source>
        <dbReference type="Proteomes" id="UP000310158"/>
    </source>
</evidence>
<feature type="region of interest" description="Disordered" evidence="1">
    <location>
        <begin position="149"/>
        <end position="171"/>
    </location>
</feature>
<proteinExistence type="predicted"/>
<dbReference type="AlphaFoldDB" id="A0A4S4LB20"/>
<feature type="compositionally biased region" description="Basic and acidic residues" evidence="1">
    <location>
        <begin position="1"/>
        <end position="27"/>
    </location>
</feature>
<comment type="caution">
    <text evidence="2">The sequence shown here is derived from an EMBL/GenBank/DDBJ whole genome shotgun (WGS) entry which is preliminary data.</text>
</comment>
<reference evidence="2 3" key="1">
    <citation type="submission" date="2019-02" db="EMBL/GenBank/DDBJ databases">
        <title>Genome sequencing of the rare red list fungi Bondarzewia mesenterica.</title>
        <authorList>
            <person name="Buettner E."/>
            <person name="Kellner H."/>
        </authorList>
    </citation>
    <scope>NUCLEOTIDE SEQUENCE [LARGE SCALE GENOMIC DNA]</scope>
    <source>
        <strain evidence="2 3">DSM 108281</strain>
    </source>
</reference>
<name>A0A4S4LB20_9AGAM</name>
<organism evidence="2 3">
    <name type="scientific">Bondarzewia mesenterica</name>
    <dbReference type="NCBI Taxonomy" id="1095465"/>
    <lineage>
        <taxon>Eukaryota</taxon>
        <taxon>Fungi</taxon>
        <taxon>Dikarya</taxon>
        <taxon>Basidiomycota</taxon>
        <taxon>Agaricomycotina</taxon>
        <taxon>Agaricomycetes</taxon>
        <taxon>Russulales</taxon>
        <taxon>Bondarzewiaceae</taxon>
        <taxon>Bondarzewia</taxon>
    </lineage>
</organism>
<sequence>MPHPRDDRRHIRFATDGRREHERERAPKHAYPTAPPERVVDAKIATLSREMKRWVLREMDKRDQATRHSAMAQESRTRALESRVQWVEDCARGAGRRKDVAEAERKRWEAEEVERRRRARGEQGIRAHGRRDVRSRERDDEVRREWRAGEERERRARAEGHRRARAERERQQREWEKAERRLIEKRAMRDAWRVYEEGWRTIGRRPLTFETMVWPMAKSPRALSDITASRIASFLLSPAHSEGASPAQRIQDALLRWRPDLFESALGAVVAGDKAMVWQGCGVVVRCLNEIMRSMDRR</sequence>